<dbReference type="SMART" id="SM00388">
    <property type="entry name" value="HisKA"/>
    <property type="match status" value="1"/>
</dbReference>
<keyword evidence="8" id="KW-0067">ATP-binding</keyword>
<keyword evidence="7 11" id="KW-0418">Kinase</keyword>
<evidence type="ECO:0000259" key="9">
    <source>
        <dbReference type="PROSITE" id="PS50109"/>
    </source>
</evidence>
<reference evidence="11 12" key="1">
    <citation type="journal article" date="2015" name="Genome Announc.">
        <title>Draft Genome of the Euendolithic (true boring) Cyanobacterium Mastigocoleus testarum strain BC008.</title>
        <authorList>
            <person name="Guida B.S."/>
            <person name="Garcia-Pichel F."/>
        </authorList>
    </citation>
    <scope>NUCLEOTIDE SEQUENCE [LARGE SCALE GENOMIC DNA]</scope>
    <source>
        <strain evidence="11 12">BC008</strain>
    </source>
</reference>
<keyword evidence="4" id="KW-1003">Cell membrane</keyword>
<evidence type="ECO:0000256" key="3">
    <source>
        <dbReference type="ARBA" id="ARBA00012438"/>
    </source>
</evidence>
<dbReference type="InterPro" id="IPR003661">
    <property type="entry name" value="HisK_dim/P_dom"/>
</dbReference>
<dbReference type="EMBL" id="LMTZ01000121">
    <property type="protein sequence ID" value="KST64478.1"/>
    <property type="molecule type" value="Genomic_DNA"/>
</dbReference>
<evidence type="ECO:0000256" key="1">
    <source>
        <dbReference type="ARBA" id="ARBA00000085"/>
    </source>
</evidence>
<evidence type="ECO:0000313" key="12">
    <source>
        <dbReference type="Proteomes" id="UP000053372"/>
    </source>
</evidence>
<gene>
    <name evidence="10" type="ORF">BC008_17775</name>
    <name evidence="11" type="ORF">BC008_44495</name>
</gene>
<dbReference type="EMBL" id="LMTZ01000085">
    <property type="protein sequence ID" value="KST67807.1"/>
    <property type="molecule type" value="Genomic_DNA"/>
</dbReference>
<feature type="domain" description="Histidine kinase" evidence="9">
    <location>
        <begin position="255"/>
        <end position="481"/>
    </location>
</feature>
<comment type="caution">
    <text evidence="11">The sequence shown here is derived from an EMBL/GenBank/DDBJ whole genome shotgun (WGS) entry which is preliminary data.</text>
</comment>
<dbReference type="Gene3D" id="1.10.287.130">
    <property type="match status" value="1"/>
</dbReference>
<name>A0A0V7ZUH3_9CYAN</name>
<evidence type="ECO:0000256" key="7">
    <source>
        <dbReference type="ARBA" id="ARBA00022777"/>
    </source>
</evidence>
<dbReference type="AlphaFoldDB" id="A0A0V7ZUH3"/>
<keyword evidence="4" id="KW-0472">Membrane</keyword>
<dbReference type="PANTHER" id="PTHR44936:SF10">
    <property type="entry name" value="SENSOR PROTEIN RSTB"/>
    <property type="match status" value="1"/>
</dbReference>
<protein>
    <recommendedName>
        <fullName evidence="3">histidine kinase</fullName>
        <ecNumber evidence="3">2.7.13.3</ecNumber>
    </recommendedName>
</protein>
<dbReference type="SUPFAM" id="SSF47384">
    <property type="entry name" value="Homodimeric domain of signal transducing histidine kinase"/>
    <property type="match status" value="1"/>
</dbReference>
<dbReference type="Proteomes" id="UP000053372">
    <property type="component" value="Unassembled WGS sequence"/>
</dbReference>
<dbReference type="SUPFAM" id="SSF55874">
    <property type="entry name" value="ATPase domain of HSP90 chaperone/DNA topoisomerase II/histidine kinase"/>
    <property type="match status" value="1"/>
</dbReference>
<dbReference type="InterPro" id="IPR005467">
    <property type="entry name" value="His_kinase_dom"/>
</dbReference>
<evidence type="ECO:0000313" key="10">
    <source>
        <dbReference type="EMBL" id="KST64478.1"/>
    </source>
</evidence>
<evidence type="ECO:0000256" key="8">
    <source>
        <dbReference type="ARBA" id="ARBA00022840"/>
    </source>
</evidence>
<keyword evidence="6" id="KW-0547">Nucleotide-binding</keyword>
<dbReference type="InterPro" id="IPR050980">
    <property type="entry name" value="2C_sensor_his_kinase"/>
</dbReference>
<dbReference type="PROSITE" id="PS50109">
    <property type="entry name" value="HIS_KIN"/>
    <property type="match status" value="1"/>
</dbReference>
<dbReference type="Gene3D" id="3.30.565.10">
    <property type="entry name" value="Histidine kinase-like ATPase, C-terminal domain"/>
    <property type="match status" value="1"/>
</dbReference>
<evidence type="ECO:0000256" key="5">
    <source>
        <dbReference type="ARBA" id="ARBA00022679"/>
    </source>
</evidence>
<proteinExistence type="predicted"/>
<dbReference type="RefSeq" id="WP_058183642.1">
    <property type="nucleotide sequence ID" value="NZ_LMTZ01000085.1"/>
</dbReference>
<keyword evidence="5" id="KW-0808">Transferase</keyword>
<dbReference type="CDD" id="cd00082">
    <property type="entry name" value="HisKA"/>
    <property type="match status" value="1"/>
</dbReference>
<sequence>MYQWILPSLKDILINTQSMVTAACDSAKAQAQWRVSLAAAEQLLLNTLSGTSSESGINSEETQGLVLAAPAPVFSQPELIQGLHAVTFSAKPFNPLALPFALSSEEISSEKENSSQESILPLLAGDPLANEQFCLVFTNKFRLILVLAEDSSGEKNFLFSFDAEVVERAWRSLGARVILNNPDFFAQLEEIVQKYNPRVLDPQILMQFSQFLLANVPASETGNYITANHKINKQADRVEPSNNTSNCLDVELLQAFAHEVRTPLSTIRTITQLLLKKQDLPGNVIKRLRIIDRECTEQIDRMELLFRAAELETLPVDKPANTQLTTMCLEQVLKQSIPRWQQAANRRDLTLDVLLPQQVPAVVSNPNMLDRVLTGLMENFTRSLPAGSHIQVQVIPAGNQLKLQLLPQLQQQKHSNSSEPLFTPPIRKAIGELLTFQPETGVVSLNLAATKHLFQAIGGKLIVRQRPHQAEVLTIFLPLQGVENSDAYMGKMKNWHHKNTKAHKVSNKVAER</sequence>
<comment type="subcellular location">
    <subcellularLocation>
        <location evidence="2">Cell membrane</location>
        <topology evidence="2">Multi-pass membrane protein</topology>
    </subcellularLocation>
</comment>
<comment type="catalytic activity">
    <reaction evidence="1">
        <text>ATP + protein L-histidine = ADP + protein N-phospho-L-histidine.</text>
        <dbReference type="EC" id="2.7.13.3"/>
    </reaction>
</comment>
<dbReference type="EC" id="2.7.13.3" evidence="3"/>
<dbReference type="PANTHER" id="PTHR44936">
    <property type="entry name" value="SENSOR PROTEIN CREC"/>
    <property type="match status" value="1"/>
</dbReference>
<organism evidence="11 12">
    <name type="scientific">Mastigocoleus testarum BC008</name>
    <dbReference type="NCBI Taxonomy" id="371196"/>
    <lineage>
        <taxon>Bacteria</taxon>
        <taxon>Bacillati</taxon>
        <taxon>Cyanobacteriota</taxon>
        <taxon>Cyanophyceae</taxon>
        <taxon>Nostocales</taxon>
        <taxon>Hapalosiphonaceae</taxon>
        <taxon>Mastigocoleus</taxon>
    </lineage>
</organism>
<evidence type="ECO:0000313" key="11">
    <source>
        <dbReference type="EMBL" id="KST67807.1"/>
    </source>
</evidence>
<keyword evidence="12" id="KW-1185">Reference proteome</keyword>
<evidence type="ECO:0000256" key="2">
    <source>
        <dbReference type="ARBA" id="ARBA00004651"/>
    </source>
</evidence>
<dbReference type="InterPro" id="IPR036097">
    <property type="entry name" value="HisK_dim/P_sf"/>
</dbReference>
<dbReference type="GO" id="GO:0000155">
    <property type="term" value="F:phosphorelay sensor kinase activity"/>
    <property type="evidence" value="ECO:0007669"/>
    <property type="project" value="InterPro"/>
</dbReference>
<accession>A0A0V7ZUH3</accession>
<dbReference type="GO" id="GO:0005886">
    <property type="term" value="C:plasma membrane"/>
    <property type="evidence" value="ECO:0007669"/>
    <property type="project" value="UniProtKB-SubCell"/>
</dbReference>
<evidence type="ECO:0000256" key="6">
    <source>
        <dbReference type="ARBA" id="ARBA00022741"/>
    </source>
</evidence>
<dbReference type="GO" id="GO:0005524">
    <property type="term" value="F:ATP binding"/>
    <property type="evidence" value="ECO:0007669"/>
    <property type="project" value="UniProtKB-KW"/>
</dbReference>
<evidence type="ECO:0000256" key="4">
    <source>
        <dbReference type="ARBA" id="ARBA00022475"/>
    </source>
</evidence>
<dbReference type="InterPro" id="IPR036890">
    <property type="entry name" value="HATPase_C_sf"/>
</dbReference>